<dbReference type="PANTHER" id="PTHR33495">
    <property type="entry name" value="ANTI-SIGMA FACTOR ANTAGONIST TM_1081-RELATED-RELATED"/>
    <property type="match status" value="1"/>
</dbReference>
<dbReference type="InterPro" id="IPR036513">
    <property type="entry name" value="STAS_dom_sf"/>
</dbReference>
<gene>
    <name evidence="5" type="ORF">FNH09_44045</name>
</gene>
<dbReference type="GO" id="GO:0043856">
    <property type="term" value="F:anti-sigma factor antagonist activity"/>
    <property type="evidence" value="ECO:0007669"/>
    <property type="project" value="InterPro"/>
</dbReference>
<dbReference type="EMBL" id="VJZD01000390">
    <property type="protein sequence ID" value="MPY37938.1"/>
    <property type="molecule type" value="Genomic_DNA"/>
</dbReference>
<dbReference type="PANTHER" id="PTHR33495:SF2">
    <property type="entry name" value="ANTI-SIGMA FACTOR ANTAGONIST TM_1081-RELATED"/>
    <property type="match status" value="1"/>
</dbReference>
<dbReference type="PROSITE" id="PS50801">
    <property type="entry name" value="STAS"/>
    <property type="match status" value="1"/>
</dbReference>
<accession>A0A5N8VV63</accession>
<dbReference type="SUPFAM" id="SSF52091">
    <property type="entry name" value="SpoIIaa-like"/>
    <property type="match status" value="1"/>
</dbReference>
<sequence length="212" mass="23426">MLRLAGRTTLCLRSSPGLPSSPPRWSPVAASHPHLTPNSGHRRGHRGAPLERLPQGRETHWPNRVRRQHCGVYQTRWWAGSCDPGQAYPIEETVTENWKADRLSIDRRMVDGVHVASVRGEIDYDVRGVFSSALLSADSTMSPLRIVLDLSGVTFMDSSGINVLITAHRKACDAQGWLRIAGAQEPVLRQLRMVGVDTLISCHPTIEQALTA</sequence>
<dbReference type="NCBIfam" id="TIGR00377">
    <property type="entry name" value="ant_ant_sig"/>
    <property type="match status" value="1"/>
</dbReference>
<dbReference type="InterPro" id="IPR003658">
    <property type="entry name" value="Anti-sigma_ant"/>
</dbReference>
<dbReference type="InterPro" id="IPR002645">
    <property type="entry name" value="STAS_dom"/>
</dbReference>
<reference evidence="5 6" key="1">
    <citation type="submission" date="2019-07" db="EMBL/GenBank/DDBJ databases">
        <title>New species of Amycolatopsis and Streptomyces.</title>
        <authorList>
            <person name="Duangmal K."/>
            <person name="Teo W.F.A."/>
            <person name="Lipun K."/>
        </authorList>
    </citation>
    <scope>NUCLEOTIDE SEQUENCE [LARGE SCALE GENOMIC DNA]</scope>
    <source>
        <strain evidence="5 6">NBRC 109810</strain>
    </source>
</reference>
<dbReference type="OrthoDB" id="4827422at2"/>
<keyword evidence="6" id="KW-1185">Reference proteome</keyword>
<evidence type="ECO:0000256" key="3">
    <source>
        <dbReference type="SAM" id="MobiDB-lite"/>
    </source>
</evidence>
<dbReference type="Pfam" id="PF01740">
    <property type="entry name" value="STAS"/>
    <property type="match status" value="1"/>
</dbReference>
<dbReference type="Gene3D" id="3.30.750.24">
    <property type="entry name" value="STAS domain"/>
    <property type="match status" value="1"/>
</dbReference>
<evidence type="ECO:0000259" key="4">
    <source>
        <dbReference type="PROSITE" id="PS50801"/>
    </source>
</evidence>
<evidence type="ECO:0000256" key="2">
    <source>
        <dbReference type="RuleBase" id="RU003749"/>
    </source>
</evidence>
<feature type="domain" description="STAS" evidence="4">
    <location>
        <begin position="103"/>
        <end position="212"/>
    </location>
</feature>
<comment type="similarity">
    <text evidence="1 2">Belongs to the anti-sigma-factor antagonist family.</text>
</comment>
<dbReference type="CDD" id="cd07043">
    <property type="entry name" value="STAS_anti-anti-sigma_factors"/>
    <property type="match status" value="1"/>
</dbReference>
<dbReference type="Proteomes" id="UP000325849">
    <property type="component" value="Unassembled WGS sequence"/>
</dbReference>
<organism evidence="5 6">
    <name type="scientific">Streptomyces adustus</name>
    <dbReference type="NCBI Taxonomy" id="1609272"/>
    <lineage>
        <taxon>Bacteria</taxon>
        <taxon>Bacillati</taxon>
        <taxon>Actinomycetota</taxon>
        <taxon>Actinomycetes</taxon>
        <taxon>Kitasatosporales</taxon>
        <taxon>Streptomycetaceae</taxon>
        <taxon>Streptomyces</taxon>
    </lineage>
</organism>
<evidence type="ECO:0000313" key="6">
    <source>
        <dbReference type="Proteomes" id="UP000325849"/>
    </source>
</evidence>
<protein>
    <recommendedName>
        <fullName evidence="2">Anti-sigma factor antagonist</fullName>
    </recommendedName>
</protein>
<evidence type="ECO:0000256" key="1">
    <source>
        <dbReference type="ARBA" id="ARBA00009013"/>
    </source>
</evidence>
<feature type="region of interest" description="Disordered" evidence="3">
    <location>
        <begin position="1"/>
        <end position="60"/>
    </location>
</feature>
<dbReference type="AlphaFoldDB" id="A0A5N8VV63"/>
<evidence type="ECO:0000313" key="5">
    <source>
        <dbReference type="EMBL" id="MPY37938.1"/>
    </source>
</evidence>
<proteinExistence type="inferred from homology"/>
<name>A0A5N8VV63_9ACTN</name>
<comment type="caution">
    <text evidence="5">The sequence shown here is derived from an EMBL/GenBank/DDBJ whole genome shotgun (WGS) entry which is preliminary data.</text>
</comment>